<dbReference type="Proteomes" id="UP000645217">
    <property type="component" value="Unassembled WGS sequence"/>
</dbReference>
<comment type="caution">
    <text evidence="2">The sequence shown here is derived from an EMBL/GenBank/DDBJ whole genome shotgun (WGS) entry which is preliminary data.</text>
</comment>
<accession>A0A917VBZ5</accession>
<name>A0A917VBZ5_9ACTN</name>
<dbReference type="EMBL" id="BMNT01000001">
    <property type="protein sequence ID" value="GGK61133.1"/>
    <property type="molecule type" value="Genomic_DNA"/>
</dbReference>
<gene>
    <name evidence="2" type="ORF">GCM10007964_00310</name>
</gene>
<evidence type="ECO:0000313" key="2">
    <source>
        <dbReference type="EMBL" id="GGK61133.1"/>
    </source>
</evidence>
<keyword evidence="3" id="KW-1185">Reference proteome</keyword>
<reference evidence="2" key="1">
    <citation type="journal article" date="2014" name="Int. J. Syst. Evol. Microbiol.">
        <title>Complete genome sequence of Corynebacterium casei LMG S-19264T (=DSM 44701T), isolated from a smear-ripened cheese.</title>
        <authorList>
            <consortium name="US DOE Joint Genome Institute (JGI-PGF)"/>
            <person name="Walter F."/>
            <person name="Albersmeier A."/>
            <person name="Kalinowski J."/>
            <person name="Ruckert C."/>
        </authorList>
    </citation>
    <scope>NUCLEOTIDE SEQUENCE</scope>
    <source>
        <strain evidence="2">JCM 13064</strain>
    </source>
</reference>
<feature type="region of interest" description="Disordered" evidence="1">
    <location>
        <begin position="50"/>
        <end position="75"/>
    </location>
</feature>
<evidence type="ECO:0000313" key="3">
    <source>
        <dbReference type="Proteomes" id="UP000645217"/>
    </source>
</evidence>
<reference evidence="2" key="2">
    <citation type="submission" date="2020-09" db="EMBL/GenBank/DDBJ databases">
        <authorList>
            <person name="Sun Q."/>
            <person name="Ohkuma M."/>
        </authorList>
    </citation>
    <scope>NUCLEOTIDE SEQUENCE</scope>
    <source>
        <strain evidence="2">JCM 13064</strain>
    </source>
</reference>
<organism evidence="2 3">
    <name type="scientific">Sphaerisporangium melleum</name>
    <dbReference type="NCBI Taxonomy" id="321316"/>
    <lineage>
        <taxon>Bacteria</taxon>
        <taxon>Bacillati</taxon>
        <taxon>Actinomycetota</taxon>
        <taxon>Actinomycetes</taxon>
        <taxon>Streptosporangiales</taxon>
        <taxon>Streptosporangiaceae</taxon>
        <taxon>Sphaerisporangium</taxon>
    </lineage>
</organism>
<sequence>MVYLFWRWPGEWRDADGTVHTERKAPYESLDAALGQAEYDFGRCQDSDDYASSPVRIESQDGSQTLWTAPIPDGR</sequence>
<dbReference type="RefSeq" id="WP_189160841.1">
    <property type="nucleotide sequence ID" value="NZ_BMNT01000001.1"/>
</dbReference>
<protein>
    <submittedName>
        <fullName evidence="2">Uncharacterized protein</fullName>
    </submittedName>
</protein>
<proteinExistence type="predicted"/>
<evidence type="ECO:0000256" key="1">
    <source>
        <dbReference type="SAM" id="MobiDB-lite"/>
    </source>
</evidence>
<dbReference type="AlphaFoldDB" id="A0A917VBZ5"/>